<sequence>MAVPNEMTTLNLSGKYYQNKTLSDDTDEILRLQGVSWWVRKAIQLGTLYVTITHRTEDGVEKMTIDQVLTGGAGSSTEERVLDWEERKVDDRVFGPIISRTKREFPENIEKEYLKTGFINDGHGLVMSYGASDTEKSGTTWVGETTWGIEELDVGENKEKRYTRHVFFTGPGGEEITARVVYDYTGPLD</sequence>
<name>A0ACC1RNR4_9APHY</name>
<evidence type="ECO:0000313" key="1">
    <source>
        <dbReference type="EMBL" id="KAJ3520863.1"/>
    </source>
</evidence>
<protein>
    <submittedName>
        <fullName evidence="1">Uncharacterized protein</fullName>
    </submittedName>
</protein>
<keyword evidence="2" id="KW-1185">Reference proteome</keyword>
<evidence type="ECO:0000313" key="2">
    <source>
        <dbReference type="Proteomes" id="UP001148662"/>
    </source>
</evidence>
<proteinExistence type="predicted"/>
<reference evidence="1" key="1">
    <citation type="submission" date="2022-07" db="EMBL/GenBank/DDBJ databases">
        <title>Genome Sequence of Phlebia brevispora.</title>
        <authorList>
            <person name="Buettner E."/>
        </authorList>
    </citation>
    <scope>NUCLEOTIDE SEQUENCE</scope>
    <source>
        <strain evidence="1">MPL23</strain>
    </source>
</reference>
<organism evidence="1 2">
    <name type="scientific">Phlebia brevispora</name>
    <dbReference type="NCBI Taxonomy" id="194682"/>
    <lineage>
        <taxon>Eukaryota</taxon>
        <taxon>Fungi</taxon>
        <taxon>Dikarya</taxon>
        <taxon>Basidiomycota</taxon>
        <taxon>Agaricomycotina</taxon>
        <taxon>Agaricomycetes</taxon>
        <taxon>Polyporales</taxon>
        <taxon>Meruliaceae</taxon>
        <taxon>Phlebia</taxon>
    </lineage>
</organism>
<dbReference type="EMBL" id="JANHOG010002694">
    <property type="protein sequence ID" value="KAJ3520863.1"/>
    <property type="molecule type" value="Genomic_DNA"/>
</dbReference>
<comment type="caution">
    <text evidence="1">The sequence shown here is derived from an EMBL/GenBank/DDBJ whole genome shotgun (WGS) entry which is preliminary data.</text>
</comment>
<gene>
    <name evidence="1" type="ORF">NM688_g9098</name>
</gene>
<dbReference type="Proteomes" id="UP001148662">
    <property type="component" value="Unassembled WGS sequence"/>
</dbReference>
<accession>A0ACC1RNR4</accession>